<reference evidence="1 2" key="1">
    <citation type="journal article" date="2020" name="Nature">
        <title>Six reference-quality genomes reveal evolution of bat adaptations.</title>
        <authorList>
            <person name="Jebb D."/>
            <person name="Huang Z."/>
            <person name="Pippel M."/>
            <person name="Hughes G.M."/>
            <person name="Lavrichenko K."/>
            <person name="Devanna P."/>
            <person name="Winkler S."/>
            <person name="Jermiin L.S."/>
            <person name="Skirmuntt E.C."/>
            <person name="Katzourakis A."/>
            <person name="Burkitt-Gray L."/>
            <person name="Ray D.A."/>
            <person name="Sullivan K.A.M."/>
            <person name="Roscito J.G."/>
            <person name="Kirilenko B.M."/>
            <person name="Davalos L.M."/>
            <person name="Corthals A.P."/>
            <person name="Power M.L."/>
            <person name="Jones G."/>
            <person name="Ransome R.D."/>
            <person name="Dechmann D.K.N."/>
            <person name="Locatelli A.G."/>
            <person name="Puechmaille S.J."/>
            <person name="Fedrigo O."/>
            <person name="Jarvis E.D."/>
            <person name="Hiller M."/>
            <person name="Vernes S.C."/>
            <person name="Myers E.W."/>
            <person name="Teeling E.C."/>
        </authorList>
    </citation>
    <scope>NUCLEOTIDE SEQUENCE [LARGE SCALE GENOMIC DNA]</scope>
    <source>
        <strain evidence="1">Bat1K_MPI-CBG_1</strain>
    </source>
</reference>
<dbReference type="Proteomes" id="UP000664940">
    <property type="component" value="Unassembled WGS sequence"/>
</dbReference>
<evidence type="ECO:0000313" key="1">
    <source>
        <dbReference type="EMBL" id="KAF6099960.1"/>
    </source>
</evidence>
<comment type="caution">
    <text evidence="1">The sequence shown here is derived from an EMBL/GenBank/DDBJ whole genome shotgun (WGS) entry which is preliminary data.</text>
</comment>
<dbReference type="EMBL" id="JABVXQ010000007">
    <property type="protein sequence ID" value="KAF6099960.1"/>
    <property type="molecule type" value="Genomic_DNA"/>
</dbReference>
<dbReference type="AlphaFoldDB" id="A0A833ZU45"/>
<protein>
    <submittedName>
        <fullName evidence="1">Uncharacterized protein</fullName>
    </submittedName>
</protein>
<accession>A0A833ZU45</accession>
<gene>
    <name evidence="1" type="ORF">HJG60_011676</name>
</gene>
<organism evidence="1 2">
    <name type="scientific">Phyllostomus discolor</name>
    <name type="common">pale spear-nosed bat</name>
    <dbReference type="NCBI Taxonomy" id="89673"/>
    <lineage>
        <taxon>Eukaryota</taxon>
        <taxon>Metazoa</taxon>
        <taxon>Chordata</taxon>
        <taxon>Craniata</taxon>
        <taxon>Vertebrata</taxon>
        <taxon>Euteleostomi</taxon>
        <taxon>Mammalia</taxon>
        <taxon>Eutheria</taxon>
        <taxon>Laurasiatheria</taxon>
        <taxon>Chiroptera</taxon>
        <taxon>Yangochiroptera</taxon>
        <taxon>Phyllostomidae</taxon>
        <taxon>Phyllostominae</taxon>
        <taxon>Phyllostomus</taxon>
    </lineage>
</organism>
<name>A0A833ZU45_9CHIR</name>
<proteinExistence type="predicted"/>
<evidence type="ECO:0000313" key="2">
    <source>
        <dbReference type="Proteomes" id="UP000664940"/>
    </source>
</evidence>
<sequence length="160" mass="18160">MRLPCTQGVSAGYQFLFLVGTPGFQSQFEDDPTLWSGSRHRPRDRGSRRPTAALYLSIFKLSMGKLSSFNLMICQRQRETALWFHLLMHSWVASCMCLDWGSNPQLWPIGMTLEPTELAVQGQNFSYGKSCCIYVLRNTCILIHVLAAQPRRATNTGRVQ</sequence>